<dbReference type="InterPro" id="IPR036280">
    <property type="entry name" value="Multihaem_cyt_sf"/>
</dbReference>
<evidence type="ECO:0000313" key="3">
    <source>
        <dbReference type="EMBL" id="SJZ93328.1"/>
    </source>
</evidence>
<evidence type="ECO:0000313" key="4">
    <source>
        <dbReference type="Proteomes" id="UP000190625"/>
    </source>
</evidence>
<dbReference type="Pfam" id="PF09699">
    <property type="entry name" value="Paired_CXXCH_1"/>
    <property type="match status" value="1"/>
</dbReference>
<dbReference type="EMBL" id="FUWM01000020">
    <property type="protein sequence ID" value="SJZ93328.1"/>
    <property type="molecule type" value="Genomic_DNA"/>
</dbReference>
<feature type="chain" id="PRO_5010578152" evidence="1">
    <location>
        <begin position="24"/>
        <end position="168"/>
    </location>
</feature>
<feature type="domain" description="Doubled CXXCH motif" evidence="2">
    <location>
        <begin position="88"/>
        <end position="123"/>
    </location>
</feature>
<dbReference type="Gene3D" id="3.90.10.10">
    <property type="entry name" value="Cytochrome C3"/>
    <property type="match status" value="1"/>
</dbReference>
<organism evidence="3 4">
    <name type="scientific">Selenihalanaerobacter shriftii</name>
    <dbReference type="NCBI Taxonomy" id="142842"/>
    <lineage>
        <taxon>Bacteria</taxon>
        <taxon>Bacillati</taxon>
        <taxon>Bacillota</taxon>
        <taxon>Clostridia</taxon>
        <taxon>Halanaerobiales</taxon>
        <taxon>Halobacteroidaceae</taxon>
        <taxon>Selenihalanaerobacter</taxon>
    </lineage>
</organism>
<dbReference type="AlphaFoldDB" id="A0A1T4PR09"/>
<evidence type="ECO:0000259" key="2">
    <source>
        <dbReference type="Pfam" id="PF09699"/>
    </source>
</evidence>
<evidence type="ECO:0000256" key="1">
    <source>
        <dbReference type="SAM" id="SignalP"/>
    </source>
</evidence>
<sequence length="168" mass="18741">MQKKILILSLLTVICFIGSTVLAQGTPMIPKSHPEFNEDMAATKCADCHKVPEEMDTNEGGFCNQCHQFGPAHKTGPDPAHQVELDWKTKDCEQCHRLHAGPNPTHQISSETKNAQLCIECHVPGNTPEETLATEFCAKCHNLGDPKQHIKLEDKTAKICIRCHKYEE</sequence>
<dbReference type="InterPro" id="IPR010177">
    <property type="entry name" value="Paired_CXXCH_1"/>
</dbReference>
<proteinExistence type="predicted"/>
<name>A0A1T4PR09_9FIRM</name>
<reference evidence="4" key="1">
    <citation type="submission" date="2017-02" db="EMBL/GenBank/DDBJ databases">
        <authorList>
            <person name="Varghese N."/>
            <person name="Submissions S."/>
        </authorList>
    </citation>
    <scope>NUCLEOTIDE SEQUENCE [LARGE SCALE GENOMIC DNA]</scope>
    <source>
        <strain evidence="4">ATCC BAA-73</strain>
    </source>
</reference>
<dbReference type="OrthoDB" id="9814800at2"/>
<feature type="signal peptide" evidence="1">
    <location>
        <begin position="1"/>
        <end position="23"/>
    </location>
</feature>
<keyword evidence="4" id="KW-1185">Reference proteome</keyword>
<gene>
    <name evidence="3" type="ORF">SAMN02745118_02262</name>
</gene>
<dbReference type="RefSeq" id="WP_078810704.1">
    <property type="nucleotide sequence ID" value="NZ_FUWM01000020.1"/>
</dbReference>
<dbReference type="Proteomes" id="UP000190625">
    <property type="component" value="Unassembled WGS sequence"/>
</dbReference>
<accession>A0A1T4PR09</accession>
<keyword evidence="1" id="KW-0732">Signal</keyword>
<protein>
    <submittedName>
        <fullName evidence="3">Doubled CXXCH domain-containing protein</fullName>
    </submittedName>
</protein>
<dbReference type="SUPFAM" id="SSF48695">
    <property type="entry name" value="Multiheme cytochromes"/>
    <property type="match status" value="1"/>
</dbReference>